<evidence type="ECO:0000313" key="2">
    <source>
        <dbReference type="Proteomes" id="UP000191901"/>
    </source>
</evidence>
<reference evidence="1 2" key="1">
    <citation type="journal article" date="2016" name="Biochim. Biophys. Acta">
        <title>Characterization of red-shifted phycobilisomes isolated from the chlorophyll f-containing cyanobacterium Halomicronema hongdechloris.</title>
        <authorList>
            <person name="Li Y."/>
            <person name="Lin Y."/>
            <person name="Garvey C.J."/>
            <person name="Birch D."/>
            <person name="Corkery R.W."/>
            <person name="Loughlin P.C."/>
            <person name="Scheer H."/>
            <person name="Willows R.D."/>
            <person name="Chen M."/>
        </authorList>
    </citation>
    <scope>NUCLEOTIDE SEQUENCE [LARGE SCALE GENOMIC DNA]</scope>
    <source>
        <strain evidence="1 2">C2206</strain>
    </source>
</reference>
<name>A0A1Z3HPX0_9CYAN</name>
<proteinExistence type="predicted"/>
<accession>A0A1Z3HPX0</accession>
<evidence type="ECO:0000313" key="1">
    <source>
        <dbReference type="EMBL" id="ASC72296.1"/>
    </source>
</evidence>
<organism evidence="1 2">
    <name type="scientific">Halomicronema hongdechloris C2206</name>
    <dbReference type="NCBI Taxonomy" id="1641165"/>
    <lineage>
        <taxon>Bacteria</taxon>
        <taxon>Bacillati</taxon>
        <taxon>Cyanobacteriota</taxon>
        <taxon>Cyanophyceae</taxon>
        <taxon>Nodosilineales</taxon>
        <taxon>Nodosilineaceae</taxon>
        <taxon>Halomicronema</taxon>
    </lineage>
</organism>
<gene>
    <name evidence="1" type="ORF">XM38_032520</name>
</gene>
<dbReference type="Proteomes" id="UP000191901">
    <property type="component" value="Chromosome"/>
</dbReference>
<dbReference type="AlphaFoldDB" id="A0A1Z3HPX0"/>
<dbReference type="KEGG" id="hhg:XM38_032520"/>
<dbReference type="EMBL" id="CP021983">
    <property type="protein sequence ID" value="ASC72296.1"/>
    <property type="molecule type" value="Genomic_DNA"/>
</dbReference>
<sequence>MYDYEALAAATQRYRPLLGEYWHLAMEPSLDEAAADRVEAILQQAQADPWLSLLLDEVDYLLAHVQGLLDEDLIADQQAKLRTLLEPHSNHRLLAVHH</sequence>
<dbReference type="OrthoDB" id="582739at2"/>
<protein>
    <submittedName>
        <fullName evidence="1">Uncharacterized protein</fullName>
    </submittedName>
</protein>
<keyword evidence="2" id="KW-1185">Reference proteome</keyword>
<dbReference type="RefSeq" id="WP_080804905.1">
    <property type="nucleotide sequence ID" value="NZ_CP021983.2"/>
</dbReference>